<dbReference type="EMBL" id="GL377696">
    <property type="protein sequence ID" value="EFJ06651.1"/>
    <property type="molecule type" value="Genomic_DNA"/>
</dbReference>
<evidence type="ECO:0000256" key="1">
    <source>
        <dbReference type="SAM" id="Phobius"/>
    </source>
</evidence>
<dbReference type="Proteomes" id="UP000001514">
    <property type="component" value="Unassembled WGS sequence"/>
</dbReference>
<keyword evidence="4" id="KW-1185">Reference proteome</keyword>
<evidence type="ECO:0000313" key="4">
    <source>
        <dbReference type="Proteomes" id="UP000001514"/>
    </source>
</evidence>
<evidence type="ECO:0000313" key="3">
    <source>
        <dbReference type="EMBL" id="EFJ06651.1"/>
    </source>
</evidence>
<keyword evidence="1" id="KW-0472">Membrane</keyword>
<proteinExistence type="predicted"/>
<feature type="transmembrane region" description="Helical" evidence="1">
    <location>
        <begin position="514"/>
        <end position="535"/>
    </location>
</feature>
<evidence type="ECO:0000256" key="2">
    <source>
        <dbReference type="SAM" id="SignalP"/>
    </source>
</evidence>
<dbReference type="Gramene" id="EFJ06651">
    <property type="protein sequence ID" value="EFJ06651"/>
    <property type="gene ID" value="SELMODRAFT_430499"/>
</dbReference>
<dbReference type="AlphaFoldDB" id="D8T9L6"/>
<keyword evidence="1" id="KW-1133">Transmembrane helix</keyword>
<protein>
    <submittedName>
        <fullName evidence="3">Uncharacterized protein</fullName>
    </submittedName>
</protein>
<gene>
    <name evidence="3" type="ORF">SELMODRAFT_430499</name>
</gene>
<keyword evidence="1" id="KW-0812">Transmembrane</keyword>
<feature type="transmembrane region" description="Helical" evidence="1">
    <location>
        <begin position="581"/>
        <end position="600"/>
    </location>
</feature>
<accession>D8T9L6</accession>
<feature type="transmembrane region" description="Helical" evidence="1">
    <location>
        <begin position="474"/>
        <end position="493"/>
    </location>
</feature>
<feature type="chain" id="PRO_5003123409" evidence="2">
    <location>
        <begin position="21"/>
        <end position="637"/>
    </location>
</feature>
<reference evidence="3 4" key="1">
    <citation type="journal article" date="2011" name="Science">
        <title>The Selaginella genome identifies genetic changes associated with the evolution of vascular plants.</title>
        <authorList>
            <person name="Banks J.A."/>
            <person name="Nishiyama T."/>
            <person name="Hasebe M."/>
            <person name="Bowman J.L."/>
            <person name="Gribskov M."/>
            <person name="dePamphilis C."/>
            <person name="Albert V.A."/>
            <person name="Aono N."/>
            <person name="Aoyama T."/>
            <person name="Ambrose B.A."/>
            <person name="Ashton N.W."/>
            <person name="Axtell M.J."/>
            <person name="Barker E."/>
            <person name="Barker M.S."/>
            <person name="Bennetzen J.L."/>
            <person name="Bonawitz N.D."/>
            <person name="Chapple C."/>
            <person name="Cheng C."/>
            <person name="Correa L.G."/>
            <person name="Dacre M."/>
            <person name="DeBarry J."/>
            <person name="Dreyer I."/>
            <person name="Elias M."/>
            <person name="Engstrom E.M."/>
            <person name="Estelle M."/>
            <person name="Feng L."/>
            <person name="Finet C."/>
            <person name="Floyd S.K."/>
            <person name="Frommer W.B."/>
            <person name="Fujita T."/>
            <person name="Gramzow L."/>
            <person name="Gutensohn M."/>
            <person name="Harholt J."/>
            <person name="Hattori M."/>
            <person name="Heyl A."/>
            <person name="Hirai T."/>
            <person name="Hiwatashi Y."/>
            <person name="Ishikawa M."/>
            <person name="Iwata M."/>
            <person name="Karol K.G."/>
            <person name="Koehler B."/>
            <person name="Kolukisaoglu U."/>
            <person name="Kubo M."/>
            <person name="Kurata T."/>
            <person name="Lalonde S."/>
            <person name="Li K."/>
            <person name="Li Y."/>
            <person name="Litt A."/>
            <person name="Lyons E."/>
            <person name="Manning G."/>
            <person name="Maruyama T."/>
            <person name="Michael T.P."/>
            <person name="Mikami K."/>
            <person name="Miyazaki S."/>
            <person name="Morinaga S."/>
            <person name="Murata T."/>
            <person name="Mueller-Roeber B."/>
            <person name="Nelson D.R."/>
            <person name="Obara M."/>
            <person name="Oguri Y."/>
            <person name="Olmstead R.G."/>
            <person name="Onodera N."/>
            <person name="Petersen B.L."/>
            <person name="Pils B."/>
            <person name="Prigge M."/>
            <person name="Rensing S.A."/>
            <person name="Riano-Pachon D.M."/>
            <person name="Roberts A.W."/>
            <person name="Sato Y."/>
            <person name="Scheller H.V."/>
            <person name="Schulz B."/>
            <person name="Schulz C."/>
            <person name="Shakirov E.V."/>
            <person name="Shibagaki N."/>
            <person name="Shinohara N."/>
            <person name="Shippen D.E."/>
            <person name="Soerensen I."/>
            <person name="Sotooka R."/>
            <person name="Sugimoto N."/>
            <person name="Sugita M."/>
            <person name="Sumikawa N."/>
            <person name="Tanurdzic M."/>
            <person name="Theissen G."/>
            <person name="Ulvskov P."/>
            <person name="Wakazuki S."/>
            <person name="Weng J.K."/>
            <person name="Willats W.W."/>
            <person name="Wipf D."/>
            <person name="Wolf P.G."/>
            <person name="Yang L."/>
            <person name="Zimmer A.D."/>
            <person name="Zhu Q."/>
            <person name="Mitros T."/>
            <person name="Hellsten U."/>
            <person name="Loque D."/>
            <person name="Otillar R."/>
            <person name="Salamov A."/>
            <person name="Schmutz J."/>
            <person name="Shapiro H."/>
            <person name="Lindquist E."/>
            <person name="Lucas S."/>
            <person name="Rokhsar D."/>
            <person name="Grigoriev I.V."/>
        </authorList>
    </citation>
    <scope>NUCLEOTIDE SEQUENCE [LARGE SCALE GENOMIC DNA]</scope>
</reference>
<sequence>MAWIVALLVVGILHIHLGAAEVSVQRGELAGVNSSRALLSMSGDTSQKSIWWQFIPHLKSHPEVFLRYLVSIPIPEEELGSVEQVCDKDYLKEIRDRGGLLATRNASIAEYESSEHVKGLGTMKITMWLLAFVCLQENQQAASTADAACEPIAPVVLRVTPQDYDQEIRNWTRYSPTYFSLWEVVSDNSNVQQVTNTVPSRILEFPTEYYTNTQSESGFQARTLARESYKNLPNCGNLGFDIFADRGEVALTDKGARLPSPNVRKAPEAGVYNYGGAAKCYRMDEEFKNATGSELLTVLGPAFLPGKIVGGCQSESPFLFSNQSGYYACYSEELNATGTTLSSWRFHCVHFDCGEKEVKASLVPYFKAVYEASRNETNTLVPLQRQSCSGLSSIWVRTTNSPSSNFPLYDAPVCENRRAAKPEMCLWGIDPPQDLLQTSSDIDILSSLLSQVKASYIAEHLSLLNLEQGSPAEFWVVAITLPSAFIAVVAGVVPLTDAQLKLVRGVRVSSRLKLGLLCCCNLVLAIVSYSAVVALTPTELQREKSFRSWALHADQVQVTSHGLRVLVVAQGESTYKSNSLLLAWVSTAVLMPVVLLITFLRCRQELRTLQSHRRSSLGGMQLSSRTPKRFLRSYSLI</sequence>
<feature type="signal peptide" evidence="2">
    <location>
        <begin position="1"/>
        <end position="20"/>
    </location>
</feature>
<keyword evidence="2" id="KW-0732">Signal</keyword>
<dbReference type="KEGG" id="smo:SELMODRAFT_430499"/>
<dbReference type="InParanoid" id="D8T9L6"/>
<name>D8T9L6_SELML</name>
<dbReference type="HOGENOM" id="CLU_040864_0_0_1"/>
<organism evidence="4">
    <name type="scientific">Selaginella moellendorffii</name>
    <name type="common">Spikemoss</name>
    <dbReference type="NCBI Taxonomy" id="88036"/>
    <lineage>
        <taxon>Eukaryota</taxon>
        <taxon>Viridiplantae</taxon>
        <taxon>Streptophyta</taxon>
        <taxon>Embryophyta</taxon>
        <taxon>Tracheophyta</taxon>
        <taxon>Lycopodiopsida</taxon>
        <taxon>Selaginellales</taxon>
        <taxon>Selaginellaceae</taxon>
        <taxon>Selaginella</taxon>
    </lineage>
</organism>